<dbReference type="PROSITE" id="PS51935">
    <property type="entry name" value="NLPC_P60"/>
    <property type="match status" value="1"/>
</dbReference>
<feature type="chain" id="PRO_5011608609" evidence="6">
    <location>
        <begin position="33"/>
        <end position="354"/>
    </location>
</feature>
<dbReference type="AlphaFoldDB" id="A0A1G6M0V8"/>
<evidence type="ECO:0000256" key="5">
    <source>
        <dbReference type="SAM" id="Coils"/>
    </source>
</evidence>
<dbReference type="EMBL" id="FMZZ01000002">
    <property type="protein sequence ID" value="SDC48987.1"/>
    <property type="molecule type" value="Genomic_DNA"/>
</dbReference>
<dbReference type="InterPro" id="IPR038765">
    <property type="entry name" value="Papain-like_cys_pep_sf"/>
</dbReference>
<feature type="coiled-coil region" evidence="5">
    <location>
        <begin position="44"/>
        <end position="85"/>
    </location>
</feature>
<gene>
    <name evidence="8" type="ORF">SAMN05216174_102321</name>
</gene>
<dbReference type="PANTHER" id="PTHR47359">
    <property type="entry name" value="PEPTIDOGLYCAN DL-ENDOPEPTIDASE CWLO"/>
    <property type="match status" value="1"/>
</dbReference>
<dbReference type="Pfam" id="PF00877">
    <property type="entry name" value="NLPC_P60"/>
    <property type="match status" value="1"/>
</dbReference>
<keyword evidence="5" id="KW-0175">Coiled coil</keyword>
<dbReference type="OrthoDB" id="5177647at2"/>
<keyword evidence="2" id="KW-0645">Protease</keyword>
<evidence type="ECO:0000256" key="6">
    <source>
        <dbReference type="SAM" id="SignalP"/>
    </source>
</evidence>
<dbReference type="STRING" id="1271860.SAMN05216174_102321"/>
<comment type="similarity">
    <text evidence="1">Belongs to the peptidase C40 family.</text>
</comment>
<dbReference type="GO" id="GO:0006508">
    <property type="term" value="P:proteolysis"/>
    <property type="evidence" value="ECO:0007669"/>
    <property type="project" value="UniProtKB-KW"/>
</dbReference>
<name>A0A1G6M0V8_9PSEU</name>
<keyword evidence="6" id="KW-0732">Signal</keyword>
<dbReference type="Gene3D" id="6.10.250.3150">
    <property type="match status" value="1"/>
</dbReference>
<dbReference type="InterPro" id="IPR051794">
    <property type="entry name" value="PG_Endopeptidase_C40"/>
</dbReference>
<accession>A0A1G6M0V8</accession>
<evidence type="ECO:0000256" key="2">
    <source>
        <dbReference type="ARBA" id="ARBA00022670"/>
    </source>
</evidence>
<organism evidence="8 9">
    <name type="scientific">Actinokineospora iranica</name>
    <dbReference type="NCBI Taxonomy" id="1271860"/>
    <lineage>
        <taxon>Bacteria</taxon>
        <taxon>Bacillati</taxon>
        <taxon>Actinomycetota</taxon>
        <taxon>Actinomycetes</taxon>
        <taxon>Pseudonocardiales</taxon>
        <taxon>Pseudonocardiaceae</taxon>
        <taxon>Actinokineospora</taxon>
    </lineage>
</organism>
<feature type="coiled-coil region" evidence="5">
    <location>
        <begin position="170"/>
        <end position="218"/>
    </location>
</feature>
<dbReference type="GO" id="GO:0008234">
    <property type="term" value="F:cysteine-type peptidase activity"/>
    <property type="evidence" value="ECO:0007669"/>
    <property type="project" value="UniProtKB-KW"/>
</dbReference>
<keyword evidence="3" id="KW-0378">Hydrolase</keyword>
<evidence type="ECO:0000259" key="7">
    <source>
        <dbReference type="PROSITE" id="PS51935"/>
    </source>
</evidence>
<evidence type="ECO:0000313" key="8">
    <source>
        <dbReference type="EMBL" id="SDC48987.1"/>
    </source>
</evidence>
<evidence type="ECO:0000256" key="3">
    <source>
        <dbReference type="ARBA" id="ARBA00022801"/>
    </source>
</evidence>
<sequence length="354" mass="37244">MSSHRLKRAMRSALSVTAVVAVVSFSPTPALAQPPAPLPPPTTASEALQQFQQLSEQASKVNEDLLKAKTDLDAKRAEYDKATADVALAGETEKQAMALEEQFRGQVDLLASASFQGARFNKISALLTGSSADDFLERASALNVLAADNQEALEKYTSAVATATDARKLAEDGQRRAAEAKAAAEKLTADVTKTHDDLQAQIKQVEQAKNRLSVKELAVLGGPKDDGVYLAPPGAAGRAMDVALAQRGKPYVWGAEGPGSFDCSGLTLYAYRAAGVSLPHSSRAQFGYGKSVSRSELIPGDLLFYGGSASTIHHVAMYIGDGRIVHASTTGVPVKTDTIDGGGRDYLGAKRIVG</sequence>
<dbReference type="Gene3D" id="3.90.1720.10">
    <property type="entry name" value="endopeptidase domain like (from Nostoc punctiforme)"/>
    <property type="match status" value="1"/>
</dbReference>
<keyword evidence="9" id="KW-1185">Reference proteome</keyword>
<reference evidence="9" key="1">
    <citation type="submission" date="2016-10" db="EMBL/GenBank/DDBJ databases">
        <authorList>
            <person name="Varghese N."/>
            <person name="Submissions S."/>
        </authorList>
    </citation>
    <scope>NUCLEOTIDE SEQUENCE [LARGE SCALE GENOMIC DNA]</scope>
    <source>
        <strain evidence="9">IBRC-M 10403</strain>
    </source>
</reference>
<evidence type="ECO:0000313" key="9">
    <source>
        <dbReference type="Proteomes" id="UP000199501"/>
    </source>
</evidence>
<protein>
    <submittedName>
        <fullName evidence="8">NlpC/P60 family protein</fullName>
    </submittedName>
</protein>
<dbReference type="Proteomes" id="UP000199501">
    <property type="component" value="Unassembled WGS sequence"/>
</dbReference>
<dbReference type="InterPro" id="IPR000064">
    <property type="entry name" value="NLP_P60_dom"/>
</dbReference>
<proteinExistence type="inferred from homology"/>
<evidence type="ECO:0000256" key="1">
    <source>
        <dbReference type="ARBA" id="ARBA00007074"/>
    </source>
</evidence>
<dbReference type="SUPFAM" id="SSF54001">
    <property type="entry name" value="Cysteine proteinases"/>
    <property type="match status" value="1"/>
</dbReference>
<evidence type="ECO:0000256" key="4">
    <source>
        <dbReference type="ARBA" id="ARBA00022807"/>
    </source>
</evidence>
<keyword evidence="4" id="KW-0788">Thiol protease</keyword>
<feature type="signal peptide" evidence="6">
    <location>
        <begin position="1"/>
        <end position="32"/>
    </location>
</feature>
<feature type="domain" description="NlpC/P60" evidence="7">
    <location>
        <begin position="233"/>
        <end position="354"/>
    </location>
</feature>
<dbReference type="PANTHER" id="PTHR47359:SF3">
    <property type="entry name" value="NLP_P60 DOMAIN-CONTAINING PROTEIN-RELATED"/>
    <property type="match status" value="1"/>
</dbReference>